<comment type="catalytic activity">
    <reaction evidence="6 8">
        <text>dCMP + ATP = dCDP + ADP</text>
        <dbReference type="Rhea" id="RHEA:25094"/>
        <dbReference type="ChEBI" id="CHEBI:30616"/>
        <dbReference type="ChEBI" id="CHEBI:57566"/>
        <dbReference type="ChEBI" id="CHEBI:58593"/>
        <dbReference type="ChEBI" id="CHEBI:456216"/>
        <dbReference type="EC" id="2.7.4.25"/>
    </reaction>
</comment>
<keyword evidence="5 8" id="KW-0067">ATP-binding</keyword>
<dbReference type="GO" id="GO:0036430">
    <property type="term" value="F:CMP kinase activity"/>
    <property type="evidence" value="ECO:0007669"/>
    <property type="project" value="RHEA"/>
</dbReference>
<reference evidence="10 11" key="1">
    <citation type="journal article" date="2014" name="Genome Announc.">
        <title>Complete Genome Sequence of Mycoplasma bovoculi Strain M165/69T (ATCC 29104).</title>
        <authorList>
            <person name="Calcutt M.J."/>
            <person name="Foecking M.F."/>
        </authorList>
    </citation>
    <scope>NUCLEOTIDE SEQUENCE [LARGE SCALE GENOMIC DNA]</scope>
    <source>
        <strain evidence="10">M165/69</strain>
    </source>
</reference>
<dbReference type="GO" id="GO:0005524">
    <property type="term" value="F:ATP binding"/>
    <property type="evidence" value="ECO:0007669"/>
    <property type="project" value="UniProtKB-UniRule"/>
</dbReference>
<dbReference type="GO" id="GO:0006220">
    <property type="term" value="P:pyrimidine nucleotide metabolic process"/>
    <property type="evidence" value="ECO:0007669"/>
    <property type="project" value="UniProtKB-UniRule"/>
</dbReference>
<dbReference type="STRING" id="743966.MYB_02540"/>
<accession>W5UTF6</accession>
<keyword evidence="3 8" id="KW-0547">Nucleotide-binding</keyword>
<evidence type="ECO:0000313" key="11">
    <source>
        <dbReference type="Proteomes" id="UP000019229"/>
    </source>
</evidence>
<comment type="catalytic activity">
    <reaction evidence="7 8">
        <text>CMP + ATP = CDP + ADP</text>
        <dbReference type="Rhea" id="RHEA:11600"/>
        <dbReference type="ChEBI" id="CHEBI:30616"/>
        <dbReference type="ChEBI" id="CHEBI:58069"/>
        <dbReference type="ChEBI" id="CHEBI:60377"/>
        <dbReference type="ChEBI" id="CHEBI:456216"/>
        <dbReference type="EC" id="2.7.4.25"/>
    </reaction>
</comment>
<dbReference type="InterPro" id="IPR011994">
    <property type="entry name" value="Cytidylate_kinase_dom"/>
</dbReference>
<dbReference type="InterPro" id="IPR003136">
    <property type="entry name" value="Cytidylate_kin"/>
</dbReference>
<evidence type="ECO:0000313" key="10">
    <source>
        <dbReference type="EMBL" id="AHH45509.1"/>
    </source>
</evidence>
<evidence type="ECO:0000256" key="7">
    <source>
        <dbReference type="ARBA" id="ARBA00048478"/>
    </source>
</evidence>
<keyword evidence="8" id="KW-0963">Cytoplasm</keyword>
<evidence type="ECO:0000256" key="6">
    <source>
        <dbReference type="ARBA" id="ARBA00047615"/>
    </source>
</evidence>
<dbReference type="RefSeq" id="WP_022935120.1">
    <property type="nucleotide sequence ID" value="NZ_CP007154.1"/>
</dbReference>
<dbReference type="AlphaFoldDB" id="W5UTF6"/>
<dbReference type="InterPro" id="IPR027417">
    <property type="entry name" value="P-loop_NTPase"/>
</dbReference>
<dbReference type="HAMAP" id="MF_00238">
    <property type="entry name" value="Cytidyl_kinase_type1"/>
    <property type="match status" value="1"/>
</dbReference>
<dbReference type="HOGENOM" id="CLU_079959_0_2_14"/>
<evidence type="ECO:0000256" key="4">
    <source>
        <dbReference type="ARBA" id="ARBA00022777"/>
    </source>
</evidence>
<organism evidence="10 11">
    <name type="scientific">Mesomycoplasma bovoculi M165/69</name>
    <dbReference type="NCBI Taxonomy" id="743966"/>
    <lineage>
        <taxon>Bacteria</taxon>
        <taxon>Bacillati</taxon>
        <taxon>Mycoplasmatota</taxon>
        <taxon>Mycoplasmoidales</taxon>
        <taxon>Metamycoplasmataceae</taxon>
        <taxon>Mesomycoplasma</taxon>
    </lineage>
</organism>
<comment type="subcellular location">
    <subcellularLocation>
        <location evidence="8">Cytoplasm</location>
    </subcellularLocation>
</comment>
<keyword evidence="2 8" id="KW-0808">Transferase</keyword>
<dbReference type="GO" id="GO:0036431">
    <property type="term" value="F:dCMP kinase activity"/>
    <property type="evidence" value="ECO:0007669"/>
    <property type="project" value="InterPro"/>
</dbReference>
<feature type="binding site" evidence="8">
    <location>
        <begin position="11"/>
        <end position="19"/>
    </location>
    <ligand>
        <name>ATP</name>
        <dbReference type="ChEBI" id="CHEBI:30616"/>
    </ligand>
</feature>
<dbReference type="GO" id="GO:0005737">
    <property type="term" value="C:cytoplasm"/>
    <property type="evidence" value="ECO:0007669"/>
    <property type="project" value="UniProtKB-SubCell"/>
</dbReference>
<evidence type="ECO:0000256" key="5">
    <source>
        <dbReference type="ARBA" id="ARBA00022840"/>
    </source>
</evidence>
<dbReference type="PATRIC" id="fig|743966.3.peg.510"/>
<dbReference type="CDD" id="cd02020">
    <property type="entry name" value="CMPK"/>
    <property type="match status" value="1"/>
</dbReference>
<keyword evidence="11" id="KW-1185">Reference proteome</keyword>
<evidence type="ECO:0000259" key="9">
    <source>
        <dbReference type="Pfam" id="PF02224"/>
    </source>
</evidence>
<dbReference type="NCBIfam" id="TIGR00017">
    <property type="entry name" value="cmk"/>
    <property type="match status" value="1"/>
</dbReference>
<sequence length="222" mass="25482">MTKKINIAIDGPSGAGKSTIAKTIANKFNYLFINTGSLYRAIAYYLNSQKINLYNEGLVCSKWSNNKLDLKISGEILIEGVNVTPFLRDDSISQKSSIIAKYSKIRNDINEILKNFQTMNKGVIMEGRDTTYNIMPNAELKIFLWADSKTRAMRRVKQNEELSLETNFETVWKELEKRDYNDTHRKLDPLQKTEDSIFIDSTHLNFDQVVEQISKLINAKLS</sequence>
<evidence type="ECO:0000256" key="3">
    <source>
        <dbReference type="ARBA" id="ARBA00022741"/>
    </source>
</evidence>
<comment type="similarity">
    <text evidence="1 8">Belongs to the cytidylate kinase family. Type 1 subfamily.</text>
</comment>
<dbReference type="Proteomes" id="UP000019229">
    <property type="component" value="Chromosome"/>
</dbReference>
<gene>
    <name evidence="8 10" type="primary">cmk</name>
    <name evidence="10" type="ORF">MYB_02540</name>
</gene>
<protein>
    <recommendedName>
        <fullName evidence="8">Cytidylate kinase</fullName>
        <shortName evidence="8">CK</shortName>
        <ecNumber evidence="8">2.7.4.25</ecNumber>
    </recommendedName>
    <alternativeName>
        <fullName evidence="8">Cytidine monophosphate kinase</fullName>
        <shortName evidence="8">CMP kinase</shortName>
    </alternativeName>
</protein>
<dbReference type="Pfam" id="PF02224">
    <property type="entry name" value="Cytidylate_kin"/>
    <property type="match status" value="1"/>
</dbReference>
<dbReference type="Gene3D" id="3.40.50.300">
    <property type="entry name" value="P-loop containing nucleotide triphosphate hydrolases"/>
    <property type="match status" value="1"/>
</dbReference>
<dbReference type="SUPFAM" id="SSF52540">
    <property type="entry name" value="P-loop containing nucleoside triphosphate hydrolases"/>
    <property type="match status" value="1"/>
</dbReference>
<feature type="domain" description="Cytidylate kinase" evidence="9">
    <location>
        <begin position="7"/>
        <end position="218"/>
    </location>
</feature>
<evidence type="ECO:0000256" key="8">
    <source>
        <dbReference type="HAMAP-Rule" id="MF_00238"/>
    </source>
</evidence>
<dbReference type="KEGG" id="mbc:MYB_02540"/>
<proteinExistence type="inferred from homology"/>
<dbReference type="EMBL" id="CP007154">
    <property type="protein sequence ID" value="AHH45509.1"/>
    <property type="molecule type" value="Genomic_DNA"/>
</dbReference>
<dbReference type="eggNOG" id="COG0283">
    <property type="taxonomic scope" value="Bacteria"/>
</dbReference>
<dbReference type="EC" id="2.7.4.25" evidence="8"/>
<evidence type="ECO:0000256" key="1">
    <source>
        <dbReference type="ARBA" id="ARBA00009427"/>
    </source>
</evidence>
<evidence type="ECO:0000256" key="2">
    <source>
        <dbReference type="ARBA" id="ARBA00022679"/>
    </source>
</evidence>
<name>W5UTF6_9BACT</name>
<dbReference type="OrthoDB" id="9807434at2"/>
<keyword evidence="4 8" id="KW-0418">Kinase</keyword>